<dbReference type="EMBL" id="UINC01196749">
    <property type="protein sequence ID" value="SVE13891.1"/>
    <property type="molecule type" value="Genomic_DNA"/>
</dbReference>
<proteinExistence type="predicted"/>
<reference evidence="1" key="1">
    <citation type="submission" date="2018-05" db="EMBL/GenBank/DDBJ databases">
        <authorList>
            <person name="Lanie J.A."/>
            <person name="Ng W.-L."/>
            <person name="Kazmierczak K.M."/>
            <person name="Andrzejewski T.M."/>
            <person name="Davidsen T.M."/>
            <person name="Wayne K.J."/>
            <person name="Tettelin H."/>
            <person name="Glass J.I."/>
            <person name="Rusch D."/>
            <person name="Podicherti R."/>
            <person name="Tsui H.-C.T."/>
            <person name="Winkler M.E."/>
        </authorList>
    </citation>
    <scope>NUCLEOTIDE SEQUENCE</scope>
</reference>
<dbReference type="AlphaFoldDB" id="A0A383B1Y3"/>
<sequence length="248" mass="29897">EKILFLGEWCKLYKYKYAWSELDCEVHPYHWDDRERFRKDYIYLNNLYERYLPLLSQLMNQIHGVDHSCRYWRMIVGPWLYYFIGIFFDRYLSIESVGNKGEVTNVWLPPFEPEKYIPKNFSTFRDWNFGDDYNHYLFKQIIEALGKIPSEIKTKHLSSYPQREFFKRKPSSSGRGKDLVRKILVATGRLIPSKFNKVVFVNSFLNSKDLIRLQWELGQLPFPCTPIVISEHKPINWELRKRIVFSGE</sequence>
<evidence type="ECO:0000313" key="1">
    <source>
        <dbReference type="EMBL" id="SVE13891.1"/>
    </source>
</evidence>
<feature type="non-terminal residue" evidence="1">
    <location>
        <position position="1"/>
    </location>
</feature>
<gene>
    <name evidence="1" type="ORF">METZ01_LOCUS466745</name>
</gene>
<name>A0A383B1Y3_9ZZZZ</name>
<protein>
    <submittedName>
        <fullName evidence="1">Uncharacterized protein</fullName>
    </submittedName>
</protein>
<feature type="non-terminal residue" evidence="1">
    <location>
        <position position="248"/>
    </location>
</feature>
<accession>A0A383B1Y3</accession>
<organism evidence="1">
    <name type="scientific">marine metagenome</name>
    <dbReference type="NCBI Taxonomy" id="408172"/>
    <lineage>
        <taxon>unclassified sequences</taxon>
        <taxon>metagenomes</taxon>
        <taxon>ecological metagenomes</taxon>
    </lineage>
</organism>